<protein>
    <recommendedName>
        <fullName evidence="4">EXPERA domain-containing protein</fullName>
    </recommendedName>
</protein>
<dbReference type="GeneID" id="37043492"/>
<accession>A0A316YKP5</accession>
<feature type="transmembrane region" description="Helical" evidence="1">
    <location>
        <begin position="12"/>
        <end position="32"/>
    </location>
</feature>
<dbReference type="PANTHER" id="PTHR37919">
    <property type="entry name" value="PROTEIN CBG05606"/>
    <property type="match status" value="1"/>
</dbReference>
<dbReference type="OrthoDB" id="60858at2759"/>
<evidence type="ECO:0000256" key="1">
    <source>
        <dbReference type="SAM" id="Phobius"/>
    </source>
</evidence>
<dbReference type="Proteomes" id="UP000245768">
    <property type="component" value="Unassembled WGS sequence"/>
</dbReference>
<reference evidence="2 3" key="1">
    <citation type="journal article" date="2018" name="Mol. Biol. Evol.">
        <title>Broad Genomic Sampling Reveals a Smut Pathogenic Ancestry of the Fungal Clade Ustilaginomycotina.</title>
        <authorList>
            <person name="Kijpornyongpan T."/>
            <person name="Mondo S.J."/>
            <person name="Barry K."/>
            <person name="Sandor L."/>
            <person name="Lee J."/>
            <person name="Lipzen A."/>
            <person name="Pangilinan J."/>
            <person name="LaButti K."/>
            <person name="Hainaut M."/>
            <person name="Henrissat B."/>
            <person name="Grigoriev I.V."/>
            <person name="Spatafora J.W."/>
            <person name="Aime M.C."/>
        </authorList>
    </citation>
    <scope>NUCLEOTIDE SEQUENCE [LARGE SCALE GENOMIC DNA]</scope>
    <source>
        <strain evidence="2 3">MCA 4198</strain>
    </source>
</reference>
<evidence type="ECO:0008006" key="4">
    <source>
        <dbReference type="Google" id="ProtNLM"/>
    </source>
</evidence>
<evidence type="ECO:0000313" key="3">
    <source>
        <dbReference type="Proteomes" id="UP000245768"/>
    </source>
</evidence>
<dbReference type="InParanoid" id="A0A316YKP5"/>
<sequence>MAIVNHQPSKLVLAWFVISSLIVCWDTGYILLRPHSFKGGKYHFLWQPYDLYGKVDLIYSRRFYEAFNGFTAAQGYMNIIETILNFAYVYMAAIDGRPAWRAASPVLGLSVALMTFWKTVLYWLQDYLSGPKGWGYTGHNSAYDFFVLFALPNGFWLLVPLILTAYFAIEIAGNLQAAAGVSGFDGPAGSTRSRQRKSLKGQ</sequence>
<gene>
    <name evidence="2" type="ORF">FA10DRAFT_266631</name>
</gene>
<name>A0A316YKP5_9BASI</name>
<dbReference type="STRING" id="215250.A0A316YKP5"/>
<dbReference type="EMBL" id="KZ819636">
    <property type="protein sequence ID" value="PWN90130.1"/>
    <property type="molecule type" value="Genomic_DNA"/>
</dbReference>
<keyword evidence="1" id="KW-0812">Transmembrane</keyword>
<keyword evidence="1" id="KW-0472">Membrane</keyword>
<keyword evidence="3" id="KW-1185">Reference proteome</keyword>
<dbReference type="PANTHER" id="PTHR37919:SF2">
    <property type="entry name" value="EXPERA DOMAIN-CONTAINING PROTEIN"/>
    <property type="match status" value="1"/>
</dbReference>
<proteinExistence type="predicted"/>
<organism evidence="2 3">
    <name type="scientific">Acaromyces ingoldii</name>
    <dbReference type="NCBI Taxonomy" id="215250"/>
    <lineage>
        <taxon>Eukaryota</taxon>
        <taxon>Fungi</taxon>
        <taxon>Dikarya</taxon>
        <taxon>Basidiomycota</taxon>
        <taxon>Ustilaginomycotina</taxon>
        <taxon>Exobasidiomycetes</taxon>
        <taxon>Exobasidiales</taxon>
        <taxon>Cryptobasidiaceae</taxon>
        <taxon>Acaromyces</taxon>
    </lineage>
</organism>
<dbReference type="RefSeq" id="XP_025377328.1">
    <property type="nucleotide sequence ID" value="XM_025521576.1"/>
</dbReference>
<feature type="transmembrane region" description="Helical" evidence="1">
    <location>
        <begin position="145"/>
        <end position="169"/>
    </location>
</feature>
<evidence type="ECO:0000313" key="2">
    <source>
        <dbReference type="EMBL" id="PWN90130.1"/>
    </source>
</evidence>
<feature type="transmembrane region" description="Helical" evidence="1">
    <location>
        <begin position="106"/>
        <end position="125"/>
    </location>
</feature>
<dbReference type="AlphaFoldDB" id="A0A316YKP5"/>
<keyword evidence="1" id="KW-1133">Transmembrane helix</keyword>